<protein>
    <submittedName>
        <fullName evidence="1">Uncharacterized protein</fullName>
    </submittedName>
</protein>
<organism evidence="1 2">
    <name type="scientific">Ficus carica</name>
    <name type="common">Common fig</name>
    <dbReference type="NCBI Taxonomy" id="3494"/>
    <lineage>
        <taxon>Eukaryota</taxon>
        <taxon>Viridiplantae</taxon>
        <taxon>Streptophyta</taxon>
        <taxon>Embryophyta</taxon>
        <taxon>Tracheophyta</taxon>
        <taxon>Spermatophyta</taxon>
        <taxon>Magnoliopsida</taxon>
        <taxon>eudicotyledons</taxon>
        <taxon>Gunneridae</taxon>
        <taxon>Pentapetalae</taxon>
        <taxon>rosids</taxon>
        <taxon>fabids</taxon>
        <taxon>Rosales</taxon>
        <taxon>Moraceae</taxon>
        <taxon>Ficeae</taxon>
        <taxon>Ficus</taxon>
    </lineage>
</organism>
<keyword evidence="2" id="KW-1185">Reference proteome</keyword>
<accession>A0AA88E0E6</accession>
<sequence length="153" mass="17024">MRPQWPPFTSKPVADPQTQFSLSFREYSTQQCSGGIKLDIGHSEQKQGKYNSAYSIVVLAERKLTVLCLCCRLTVVTVSGSVRVDFRKNGFQAKLPVSSKTGQLTENGNLSYVWRLAKSIGQQVSNLTAVLDAILWRVGAADCEMWNGHRHGF</sequence>
<proteinExistence type="predicted"/>
<comment type="caution">
    <text evidence="1">The sequence shown here is derived from an EMBL/GenBank/DDBJ whole genome shotgun (WGS) entry which is preliminary data.</text>
</comment>
<dbReference type="EMBL" id="BTGU01000203">
    <property type="protein sequence ID" value="GMN64963.1"/>
    <property type="molecule type" value="Genomic_DNA"/>
</dbReference>
<reference evidence="1" key="1">
    <citation type="submission" date="2023-07" db="EMBL/GenBank/DDBJ databases">
        <title>draft genome sequence of fig (Ficus carica).</title>
        <authorList>
            <person name="Takahashi T."/>
            <person name="Nishimura K."/>
        </authorList>
    </citation>
    <scope>NUCLEOTIDE SEQUENCE</scope>
</reference>
<evidence type="ECO:0000313" key="2">
    <source>
        <dbReference type="Proteomes" id="UP001187192"/>
    </source>
</evidence>
<name>A0AA88E0E6_FICCA</name>
<dbReference type="AlphaFoldDB" id="A0AA88E0E6"/>
<evidence type="ECO:0000313" key="1">
    <source>
        <dbReference type="EMBL" id="GMN64963.1"/>
    </source>
</evidence>
<gene>
    <name evidence="1" type="ORF">TIFTF001_034037</name>
</gene>
<dbReference type="Proteomes" id="UP001187192">
    <property type="component" value="Unassembled WGS sequence"/>
</dbReference>